<name>A0A2T0MG76_9FLAO</name>
<sequence length="227" mass="26540">MSFIRVLGIGTCLVLSITLNAQENVTGFWQPQAAIDYDVSPTYGHNFSVAYRSFFLEDENFGLTSRQLDLVHFSKLVLKENQSVALGIQYRFRDIFENASNELRLTQQYNFKYRPFTIRYGHRFRSEQRITTNLTTHRFRYRFAIDFPLKGQKLNLGEPYLVGSAEQLLSVAKGESSQYDFRLNGQIGWQLDKEFKLQIGMEYRFEEYTAPQIQHVIFLLTTVQLSL</sequence>
<feature type="signal peptide" evidence="1">
    <location>
        <begin position="1"/>
        <end position="21"/>
    </location>
</feature>
<dbReference type="InterPro" id="IPR019619">
    <property type="entry name" value="DUF2490"/>
</dbReference>
<reference evidence="2 3" key="1">
    <citation type="submission" date="2018-03" db="EMBL/GenBank/DDBJ databases">
        <title>Genomic Encyclopedia of Archaeal and Bacterial Type Strains, Phase II (KMG-II): from individual species to whole genera.</title>
        <authorList>
            <person name="Goeker M."/>
        </authorList>
    </citation>
    <scope>NUCLEOTIDE SEQUENCE [LARGE SCALE GENOMIC DNA]</scope>
    <source>
        <strain evidence="2 3">DSM 25027</strain>
    </source>
</reference>
<dbReference type="Proteomes" id="UP000237640">
    <property type="component" value="Unassembled WGS sequence"/>
</dbReference>
<protein>
    <submittedName>
        <fullName evidence="2">Uncharacterized protein DUF2490</fullName>
    </submittedName>
</protein>
<feature type="chain" id="PRO_5015748328" evidence="1">
    <location>
        <begin position="22"/>
        <end position="227"/>
    </location>
</feature>
<accession>A0A2T0MG76</accession>
<keyword evidence="3" id="KW-1185">Reference proteome</keyword>
<evidence type="ECO:0000256" key="1">
    <source>
        <dbReference type="SAM" id="SignalP"/>
    </source>
</evidence>
<organism evidence="2 3">
    <name type="scientific">Flagellimonas meridianipacifica</name>
    <dbReference type="NCBI Taxonomy" id="1080225"/>
    <lineage>
        <taxon>Bacteria</taxon>
        <taxon>Pseudomonadati</taxon>
        <taxon>Bacteroidota</taxon>
        <taxon>Flavobacteriia</taxon>
        <taxon>Flavobacteriales</taxon>
        <taxon>Flavobacteriaceae</taxon>
        <taxon>Flagellimonas</taxon>
    </lineage>
</organism>
<dbReference type="Pfam" id="PF10677">
    <property type="entry name" value="DUF2490"/>
    <property type="match status" value="1"/>
</dbReference>
<gene>
    <name evidence="2" type="ORF">CLV81_0569</name>
</gene>
<dbReference type="EMBL" id="PVYX01000001">
    <property type="protein sequence ID" value="PRX56572.1"/>
    <property type="molecule type" value="Genomic_DNA"/>
</dbReference>
<dbReference type="OrthoDB" id="1436620at2"/>
<evidence type="ECO:0000313" key="3">
    <source>
        <dbReference type="Proteomes" id="UP000237640"/>
    </source>
</evidence>
<evidence type="ECO:0000313" key="2">
    <source>
        <dbReference type="EMBL" id="PRX56572.1"/>
    </source>
</evidence>
<keyword evidence="1" id="KW-0732">Signal</keyword>
<comment type="caution">
    <text evidence="2">The sequence shown here is derived from an EMBL/GenBank/DDBJ whole genome shotgun (WGS) entry which is preliminary data.</text>
</comment>
<dbReference type="AlphaFoldDB" id="A0A2T0MG76"/>
<dbReference type="RefSeq" id="WP_106143533.1">
    <property type="nucleotide sequence ID" value="NZ_PVYX01000001.1"/>
</dbReference>
<proteinExistence type="predicted"/>